<evidence type="ECO:0000313" key="7">
    <source>
        <dbReference type="Proteomes" id="UP001180536"/>
    </source>
</evidence>
<evidence type="ECO:0000313" key="6">
    <source>
        <dbReference type="EMBL" id="MDR7295299.1"/>
    </source>
</evidence>
<proteinExistence type="inferred from homology"/>
<dbReference type="Gene3D" id="1.10.443.10">
    <property type="entry name" value="Intergrase catalytic core"/>
    <property type="match status" value="1"/>
</dbReference>
<evidence type="ECO:0000256" key="3">
    <source>
        <dbReference type="ARBA" id="ARBA00023125"/>
    </source>
</evidence>
<dbReference type="Pfam" id="PF20172">
    <property type="entry name" value="DUF6538"/>
    <property type="match status" value="1"/>
</dbReference>
<dbReference type="PANTHER" id="PTHR30349">
    <property type="entry name" value="PHAGE INTEGRASE-RELATED"/>
    <property type="match status" value="1"/>
</dbReference>
<accession>A0ABU1Z3V9</accession>
<reference evidence="6 7" key="1">
    <citation type="submission" date="2023-07" db="EMBL/GenBank/DDBJ databases">
        <title>Sorghum-associated microbial communities from plants grown in Nebraska, USA.</title>
        <authorList>
            <person name="Schachtman D."/>
        </authorList>
    </citation>
    <scope>NUCLEOTIDE SEQUENCE [LARGE SCALE GENOMIC DNA]</scope>
    <source>
        <strain evidence="6 7">BE310</strain>
    </source>
</reference>
<dbReference type="InterPro" id="IPR046668">
    <property type="entry name" value="DUF6538"/>
</dbReference>
<dbReference type="EMBL" id="JAVDXQ010000001">
    <property type="protein sequence ID" value="MDR7295299.1"/>
    <property type="molecule type" value="Genomic_DNA"/>
</dbReference>
<dbReference type="PANTHER" id="PTHR30349:SF41">
    <property type="entry name" value="INTEGRASE_RECOMBINASE PROTEIN MJ0367-RELATED"/>
    <property type="match status" value="1"/>
</dbReference>
<sequence length="532" mass="60775">MTKTPTNLYRRGDVFYFRARVPKDLVKSYGREIVWVSLRTGDRPAAMRRLELKKAEFQQSLDSIRRQSEKLAAMPSFVGMVLHLTDDDIERLCLRYRAEKLAQDEIERIRGVDADEHQLELDVLEHGGLALLRQNFATGNLTEVYKSLNMFLRSIDLRLSHIAPTYRALAVKFQLAELQVYEAILKRRRGEPVDIPMSAAVQLTLNDVFLLWKRKKADRPAKTVRTFEQAFEELQAGTTANIAATLTKKDAIACRDRMLAVKSRSPRTVEKLISFLRAAFELAKREDAIPSNPFDGVEVDTTGSKARPRLPFNVDELNKIFSGSVYQPGFVPRQSLGVACYWLPLLSLFQGARLEELAQLHAEDVAHDREYGHHLFIHNEGERRVKNESSIRKVVLHPALARLGFLDYVASIKSGRLFPTIKPDKFGIIGTTYSTWFGRYLDELGITDSSRVFHSLRHSFIAQCKRKINDGIPEEVREAMVGHVSPSQIKYLYGDIYYPPEPQLKAMQVLEYKGLKLDHLWKLPPEELKPAA</sequence>
<dbReference type="RefSeq" id="WP_310341516.1">
    <property type="nucleotide sequence ID" value="NZ_JAVDXQ010000001.1"/>
</dbReference>
<dbReference type="InterPro" id="IPR010998">
    <property type="entry name" value="Integrase_recombinase_N"/>
</dbReference>
<comment type="similarity">
    <text evidence="1">Belongs to the 'phage' integrase family.</text>
</comment>
<dbReference type="CDD" id="cd01184">
    <property type="entry name" value="INT_C_like_1"/>
    <property type="match status" value="1"/>
</dbReference>
<name>A0ABU1Z3V9_9BURK</name>
<dbReference type="InterPro" id="IPR002104">
    <property type="entry name" value="Integrase_catalytic"/>
</dbReference>
<keyword evidence="2" id="KW-0229">DNA integration</keyword>
<dbReference type="InterPro" id="IPR013762">
    <property type="entry name" value="Integrase-like_cat_sf"/>
</dbReference>
<dbReference type="Gene3D" id="1.10.150.130">
    <property type="match status" value="1"/>
</dbReference>
<keyword evidence="7" id="KW-1185">Reference proteome</keyword>
<dbReference type="InterPro" id="IPR050090">
    <property type="entry name" value="Tyrosine_recombinase_XerCD"/>
</dbReference>
<organism evidence="6 7">
    <name type="scientific">Pelomonas aquatica</name>
    <dbReference type="NCBI Taxonomy" id="431058"/>
    <lineage>
        <taxon>Bacteria</taxon>
        <taxon>Pseudomonadati</taxon>
        <taxon>Pseudomonadota</taxon>
        <taxon>Betaproteobacteria</taxon>
        <taxon>Burkholderiales</taxon>
        <taxon>Sphaerotilaceae</taxon>
        <taxon>Roseateles</taxon>
    </lineage>
</organism>
<dbReference type="PROSITE" id="PS51898">
    <property type="entry name" value="TYR_RECOMBINASE"/>
    <property type="match status" value="1"/>
</dbReference>
<keyword evidence="4" id="KW-0233">DNA recombination</keyword>
<feature type="domain" description="Tyr recombinase" evidence="5">
    <location>
        <begin position="307"/>
        <end position="508"/>
    </location>
</feature>
<protein>
    <submittedName>
        <fullName evidence="6">Integrase</fullName>
    </submittedName>
</protein>
<dbReference type="Proteomes" id="UP001180536">
    <property type="component" value="Unassembled WGS sequence"/>
</dbReference>
<keyword evidence="3" id="KW-0238">DNA-binding</keyword>
<dbReference type="SUPFAM" id="SSF56349">
    <property type="entry name" value="DNA breaking-rejoining enzymes"/>
    <property type="match status" value="1"/>
</dbReference>
<dbReference type="InterPro" id="IPR011010">
    <property type="entry name" value="DNA_brk_join_enz"/>
</dbReference>
<gene>
    <name evidence="6" type="ORF">J2X16_000620</name>
</gene>
<comment type="caution">
    <text evidence="6">The sequence shown here is derived from an EMBL/GenBank/DDBJ whole genome shotgun (WGS) entry which is preliminary data.</text>
</comment>
<evidence type="ECO:0000259" key="5">
    <source>
        <dbReference type="PROSITE" id="PS51898"/>
    </source>
</evidence>
<evidence type="ECO:0000256" key="1">
    <source>
        <dbReference type="ARBA" id="ARBA00008857"/>
    </source>
</evidence>
<evidence type="ECO:0000256" key="4">
    <source>
        <dbReference type="ARBA" id="ARBA00023172"/>
    </source>
</evidence>
<evidence type="ECO:0000256" key="2">
    <source>
        <dbReference type="ARBA" id="ARBA00022908"/>
    </source>
</evidence>